<dbReference type="InterPro" id="IPR029044">
    <property type="entry name" value="Nucleotide-diphossugar_trans"/>
</dbReference>
<name>A0A1F5E3Y4_9BACT</name>
<organism evidence="3 4">
    <name type="scientific">Candidatus Berkelbacteria bacterium RIFOXYA2_FULL_43_10</name>
    <dbReference type="NCBI Taxonomy" id="1797472"/>
    <lineage>
        <taxon>Bacteria</taxon>
        <taxon>Candidatus Berkelbacteria</taxon>
    </lineage>
</organism>
<protein>
    <recommendedName>
        <fullName evidence="2">Glycosyltransferase 2-like domain-containing protein</fullName>
    </recommendedName>
</protein>
<keyword evidence="1" id="KW-0812">Transmembrane</keyword>
<dbReference type="Gene3D" id="3.90.550.10">
    <property type="entry name" value="Spore Coat Polysaccharide Biosynthesis Protein SpsA, Chain A"/>
    <property type="match status" value="1"/>
</dbReference>
<dbReference type="Pfam" id="PF00535">
    <property type="entry name" value="Glycos_transf_2"/>
    <property type="match status" value="1"/>
</dbReference>
<dbReference type="STRING" id="1797472.A2215_00465"/>
<dbReference type="PANTHER" id="PTHR22916">
    <property type="entry name" value="GLYCOSYLTRANSFERASE"/>
    <property type="match status" value="1"/>
</dbReference>
<dbReference type="PANTHER" id="PTHR22916:SF66">
    <property type="entry name" value="BETA-1,3-GALACTOSYLTRANSFERASE-RELATED"/>
    <property type="match status" value="1"/>
</dbReference>
<keyword evidence="1" id="KW-1133">Transmembrane helix</keyword>
<dbReference type="SUPFAM" id="SSF53448">
    <property type="entry name" value="Nucleotide-diphospho-sugar transferases"/>
    <property type="match status" value="1"/>
</dbReference>
<dbReference type="Proteomes" id="UP000178583">
    <property type="component" value="Unassembled WGS sequence"/>
</dbReference>
<evidence type="ECO:0000259" key="2">
    <source>
        <dbReference type="Pfam" id="PF00535"/>
    </source>
</evidence>
<sequence>MTPLVSLVITTKNEEKNVPNVMRSIEAQSYSNIETILVDNGSEDKTKELAKQLGAKVYNKGPERSAQRNYGMIEKSSGRYVMFIDCDMILTPKLIENCAKMMEGGKYVALHIPEIVLGSKFWSRVRRFERTFYDGTVIDGARFFRKDKFVKARGFDESMSGPEDWDIDKKMKKLGKIGLLKSADDTAKWSMKKFVQVRGINPEKYGSAIYHNEAEFNLQKYLDKKGYYATSFDGYIKKWGENDTDIKKQLGLRYRFFGVFLENGKWLRLFAHPTLTFGMLYLRFMVGIRFLRRKKGGDVDNPYEKNRKILK</sequence>
<feature type="domain" description="Glycosyltransferase 2-like" evidence="2">
    <location>
        <begin position="6"/>
        <end position="133"/>
    </location>
</feature>
<dbReference type="EMBL" id="MEZY01000055">
    <property type="protein sequence ID" value="OGD62068.1"/>
    <property type="molecule type" value="Genomic_DNA"/>
</dbReference>
<feature type="transmembrane region" description="Helical" evidence="1">
    <location>
        <begin position="266"/>
        <end position="286"/>
    </location>
</feature>
<comment type="caution">
    <text evidence="3">The sequence shown here is derived from an EMBL/GenBank/DDBJ whole genome shotgun (WGS) entry which is preliminary data.</text>
</comment>
<dbReference type="AlphaFoldDB" id="A0A1F5E3Y4"/>
<evidence type="ECO:0000313" key="3">
    <source>
        <dbReference type="EMBL" id="OGD62068.1"/>
    </source>
</evidence>
<dbReference type="InterPro" id="IPR001173">
    <property type="entry name" value="Glyco_trans_2-like"/>
</dbReference>
<proteinExistence type="predicted"/>
<reference evidence="3 4" key="1">
    <citation type="journal article" date="2016" name="Nat. Commun.">
        <title>Thousands of microbial genomes shed light on interconnected biogeochemical processes in an aquifer system.</title>
        <authorList>
            <person name="Anantharaman K."/>
            <person name="Brown C.T."/>
            <person name="Hug L.A."/>
            <person name="Sharon I."/>
            <person name="Castelle C.J."/>
            <person name="Probst A.J."/>
            <person name="Thomas B.C."/>
            <person name="Singh A."/>
            <person name="Wilkins M.J."/>
            <person name="Karaoz U."/>
            <person name="Brodie E.L."/>
            <person name="Williams K.H."/>
            <person name="Hubbard S.S."/>
            <person name="Banfield J.F."/>
        </authorList>
    </citation>
    <scope>NUCLEOTIDE SEQUENCE [LARGE SCALE GENOMIC DNA]</scope>
</reference>
<evidence type="ECO:0000313" key="4">
    <source>
        <dbReference type="Proteomes" id="UP000178583"/>
    </source>
</evidence>
<gene>
    <name evidence="3" type="ORF">A2215_00465</name>
</gene>
<accession>A0A1F5E3Y4</accession>
<keyword evidence="1" id="KW-0472">Membrane</keyword>
<evidence type="ECO:0000256" key="1">
    <source>
        <dbReference type="SAM" id="Phobius"/>
    </source>
</evidence>